<dbReference type="SMART" id="SM00287">
    <property type="entry name" value="SH3b"/>
    <property type="match status" value="1"/>
</dbReference>
<proteinExistence type="predicted"/>
<feature type="coiled-coil region" evidence="6">
    <location>
        <begin position="168"/>
        <end position="195"/>
    </location>
</feature>
<sequence length="234" mass="25880">MLNHQIQSIRQISLFILILVGLAVSLPIQAKTSYVSDELKVPMRSGATNGHRIVKFLKSGTALTVLGTSDDNKFIEVEIAGGKSGWIAIEGIMDIPSGRDRLVSVNKKLSKSREQVKELKGTLAELKSEVRSLKKEKGGLVSERTNLSNSLEDLKITASNPLALSKKNKQLKKDLNKAEAKAAMLEKDNQQLRSNVMQEWFMIGGAVAIGSLILGIILTRINWRRKRDNWGDSF</sequence>
<evidence type="ECO:0000256" key="6">
    <source>
        <dbReference type="SAM" id="Coils"/>
    </source>
</evidence>
<comment type="subcellular location">
    <subcellularLocation>
        <location evidence="1">Membrane</location>
        <topology evidence="1">Single-pass membrane protein</topology>
    </subcellularLocation>
</comment>
<evidence type="ECO:0000256" key="5">
    <source>
        <dbReference type="ARBA" id="ARBA00023136"/>
    </source>
</evidence>
<protein>
    <recommendedName>
        <fullName evidence="8">SH3b domain-containing protein</fullName>
    </recommendedName>
</protein>
<feature type="domain" description="SH3b" evidence="8">
    <location>
        <begin position="30"/>
        <end position="96"/>
    </location>
</feature>
<keyword evidence="6" id="KW-0175">Coiled coil</keyword>
<feature type="transmembrane region" description="Helical" evidence="7">
    <location>
        <begin position="200"/>
        <end position="218"/>
    </location>
</feature>
<dbReference type="EMBL" id="UOFE01000026">
    <property type="protein sequence ID" value="VAW52242.1"/>
    <property type="molecule type" value="Genomic_DNA"/>
</dbReference>
<evidence type="ECO:0000313" key="9">
    <source>
        <dbReference type="EMBL" id="VAW52242.1"/>
    </source>
</evidence>
<evidence type="ECO:0000256" key="7">
    <source>
        <dbReference type="SAM" id="Phobius"/>
    </source>
</evidence>
<dbReference type="NCBIfam" id="TIGR04211">
    <property type="entry name" value="SH3_and_anchor"/>
    <property type="match status" value="1"/>
</dbReference>
<feature type="coiled-coil region" evidence="6">
    <location>
        <begin position="102"/>
        <end position="143"/>
    </location>
</feature>
<dbReference type="InterPro" id="IPR016476">
    <property type="entry name" value="SH3_dom_pro"/>
</dbReference>
<keyword evidence="5 7" id="KW-0472">Membrane</keyword>
<organism evidence="9">
    <name type="scientific">hydrothermal vent metagenome</name>
    <dbReference type="NCBI Taxonomy" id="652676"/>
    <lineage>
        <taxon>unclassified sequences</taxon>
        <taxon>metagenomes</taxon>
        <taxon>ecological metagenomes</taxon>
    </lineage>
</organism>
<evidence type="ECO:0000256" key="3">
    <source>
        <dbReference type="ARBA" id="ARBA00022729"/>
    </source>
</evidence>
<dbReference type="PROSITE" id="PS51781">
    <property type="entry name" value="SH3B"/>
    <property type="match status" value="1"/>
</dbReference>
<name>A0A3B0WLL3_9ZZZZ</name>
<accession>A0A3B0WLL3</accession>
<evidence type="ECO:0000259" key="8">
    <source>
        <dbReference type="PROSITE" id="PS51781"/>
    </source>
</evidence>
<reference evidence="9" key="1">
    <citation type="submission" date="2018-06" db="EMBL/GenBank/DDBJ databases">
        <authorList>
            <person name="Zhirakovskaya E."/>
        </authorList>
    </citation>
    <scope>NUCLEOTIDE SEQUENCE</scope>
</reference>
<dbReference type="InterPro" id="IPR003646">
    <property type="entry name" value="SH3-like_bac-type"/>
</dbReference>
<dbReference type="GO" id="GO:0016020">
    <property type="term" value="C:membrane"/>
    <property type="evidence" value="ECO:0007669"/>
    <property type="project" value="UniProtKB-SubCell"/>
</dbReference>
<dbReference type="PIRSF" id="PIRSF006158">
    <property type="entry name" value="UCP006158_SH3"/>
    <property type="match status" value="1"/>
</dbReference>
<evidence type="ECO:0000256" key="1">
    <source>
        <dbReference type="ARBA" id="ARBA00004167"/>
    </source>
</evidence>
<dbReference type="Pfam" id="PF08239">
    <property type="entry name" value="SH3_3"/>
    <property type="match status" value="1"/>
</dbReference>
<keyword evidence="3" id="KW-0732">Signal</keyword>
<evidence type="ECO:0000256" key="4">
    <source>
        <dbReference type="ARBA" id="ARBA00022989"/>
    </source>
</evidence>
<gene>
    <name evidence="9" type="ORF">MNBD_GAMMA05-124</name>
</gene>
<dbReference type="Gene3D" id="2.30.30.40">
    <property type="entry name" value="SH3 Domains"/>
    <property type="match status" value="1"/>
</dbReference>
<keyword evidence="4 7" id="KW-1133">Transmembrane helix</keyword>
<keyword evidence="2 7" id="KW-0812">Transmembrane</keyword>
<dbReference type="AlphaFoldDB" id="A0A3B0WLL3"/>
<evidence type="ECO:0000256" key="2">
    <source>
        <dbReference type="ARBA" id="ARBA00022692"/>
    </source>
</evidence>